<dbReference type="Gramene" id="ESQ40339">
    <property type="protein sequence ID" value="ESQ40339"/>
    <property type="gene ID" value="EUTSA_v10016112mg"/>
</dbReference>
<organism evidence="1 2">
    <name type="scientific">Eutrema salsugineum</name>
    <name type="common">Saltwater cress</name>
    <name type="synonym">Sisymbrium salsugineum</name>
    <dbReference type="NCBI Taxonomy" id="72664"/>
    <lineage>
        <taxon>Eukaryota</taxon>
        <taxon>Viridiplantae</taxon>
        <taxon>Streptophyta</taxon>
        <taxon>Embryophyta</taxon>
        <taxon>Tracheophyta</taxon>
        <taxon>Spermatophyta</taxon>
        <taxon>Magnoliopsida</taxon>
        <taxon>eudicotyledons</taxon>
        <taxon>Gunneridae</taxon>
        <taxon>Pentapetalae</taxon>
        <taxon>rosids</taxon>
        <taxon>malvids</taxon>
        <taxon>Brassicales</taxon>
        <taxon>Brassicaceae</taxon>
        <taxon>Eutremeae</taxon>
        <taxon>Eutrema</taxon>
    </lineage>
</organism>
<keyword evidence="2" id="KW-1185">Reference proteome</keyword>
<dbReference type="Proteomes" id="UP000030689">
    <property type="component" value="Unassembled WGS sequence"/>
</dbReference>
<name>V4L9J0_EUTSA</name>
<dbReference type="EMBL" id="KI517464">
    <property type="protein sequence ID" value="ESQ40339.1"/>
    <property type="molecule type" value="Genomic_DNA"/>
</dbReference>
<sequence length="87" mass="9539">MEDARLVGINHLAGKETVKRALGRATRVVDPTGKKDGERIQTIESHRIHPLAESGLAGILTQRKKPMLVTTNLAMKTNQLGEIVTTR</sequence>
<accession>V4L9J0</accession>
<proteinExistence type="predicted"/>
<protein>
    <submittedName>
        <fullName evidence="1">Uncharacterized protein</fullName>
    </submittedName>
</protein>
<dbReference type="AlphaFoldDB" id="V4L9J0"/>
<gene>
    <name evidence="1" type="ORF">EUTSA_v10016112mg</name>
</gene>
<evidence type="ECO:0000313" key="2">
    <source>
        <dbReference type="Proteomes" id="UP000030689"/>
    </source>
</evidence>
<reference evidence="1 2" key="1">
    <citation type="journal article" date="2013" name="Front. Plant Sci.">
        <title>The Reference Genome of the Halophytic Plant Eutrema salsugineum.</title>
        <authorList>
            <person name="Yang R."/>
            <person name="Jarvis D.E."/>
            <person name="Chen H."/>
            <person name="Beilstein M.A."/>
            <person name="Grimwood J."/>
            <person name="Jenkins J."/>
            <person name="Shu S."/>
            <person name="Prochnik S."/>
            <person name="Xin M."/>
            <person name="Ma C."/>
            <person name="Schmutz J."/>
            <person name="Wing R.A."/>
            <person name="Mitchell-Olds T."/>
            <person name="Schumaker K.S."/>
            <person name="Wang X."/>
        </authorList>
    </citation>
    <scope>NUCLEOTIDE SEQUENCE [LARGE SCALE GENOMIC DNA]</scope>
</reference>
<dbReference type="KEGG" id="eus:EUTSA_v10016112mg"/>
<evidence type="ECO:0000313" key="1">
    <source>
        <dbReference type="EMBL" id="ESQ40339.1"/>
    </source>
</evidence>